<sequence length="69" mass="7982">LDQLPKLLEELTARHNKQQLQNRINKLSVKVKFANFVVTSADQAHNQLNTAIFTELLSKANQRRMKQPL</sequence>
<gene>
    <name evidence="1" type="ORF">V6250_21220</name>
</gene>
<name>A0ACC6RA40_9GAMM</name>
<dbReference type="EC" id="2.7.7.7" evidence="1"/>
<organism evidence="1 2">
    <name type="scientific">Pseudoalteromonas undina</name>
    <dbReference type="NCBI Taxonomy" id="43660"/>
    <lineage>
        <taxon>Bacteria</taxon>
        <taxon>Pseudomonadati</taxon>
        <taxon>Pseudomonadota</taxon>
        <taxon>Gammaproteobacteria</taxon>
        <taxon>Alteromonadales</taxon>
        <taxon>Pseudoalteromonadaceae</taxon>
        <taxon>Pseudoalteromonas</taxon>
    </lineage>
</organism>
<dbReference type="EMBL" id="JBAKAX010000336">
    <property type="protein sequence ID" value="MEL0606634.1"/>
    <property type="molecule type" value="Genomic_DNA"/>
</dbReference>
<feature type="non-terminal residue" evidence="1">
    <location>
        <position position="1"/>
    </location>
</feature>
<protein>
    <submittedName>
        <fullName evidence="1">DNA polymerase IV</fullName>
        <ecNumber evidence="1">2.7.7.7</ecNumber>
    </submittedName>
</protein>
<feature type="non-terminal residue" evidence="1">
    <location>
        <position position="69"/>
    </location>
</feature>
<keyword evidence="2" id="KW-1185">Reference proteome</keyword>
<comment type="caution">
    <text evidence="1">The sequence shown here is derived from an EMBL/GenBank/DDBJ whole genome shotgun (WGS) entry which is preliminary data.</text>
</comment>
<keyword evidence="1" id="KW-0548">Nucleotidyltransferase</keyword>
<keyword evidence="1" id="KW-0808">Transferase</keyword>
<reference evidence="1" key="1">
    <citation type="submission" date="2024-02" db="EMBL/GenBank/DDBJ databases">
        <title>Bacteria isolated from the canopy kelp, Nereocystis luetkeana.</title>
        <authorList>
            <person name="Pfister C.A."/>
            <person name="Younker I.T."/>
            <person name="Light S.H."/>
        </authorList>
    </citation>
    <scope>NUCLEOTIDE SEQUENCE</scope>
    <source>
        <strain evidence="1">TN.2.01</strain>
    </source>
</reference>
<evidence type="ECO:0000313" key="1">
    <source>
        <dbReference type="EMBL" id="MEL0606634.1"/>
    </source>
</evidence>
<accession>A0ACC6RA40</accession>
<dbReference type="Proteomes" id="UP001374952">
    <property type="component" value="Unassembled WGS sequence"/>
</dbReference>
<proteinExistence type="predicted"/>
<evidence type="ECO:0000313" key="2">
    <source>
        <dbReference type="Proteomes" id="UP001374952"/>
    </source>
</evidence>